<keyword evidence="6" id="KW-0812">Transmembrane</keyword>
<keyword evidence="6" id="KW-0472">Membrane</keyword>
<dbReference type="InterPro" id="IPR002543">
    <property type="entry name" value="FtsK_dom"/>
</dbReference>
<feature type="compositionally biased region" description="Basic and acidic residues" evidence="5">
    <location>
        <begin position="823"/>
        <end position="836"/>
    </location>
</feature>
<dbReference type="InterPro" id="IPR050206">
    <property type="entry name" value="FtsK/SpoIIIE/SftA"/>
</dbReference>
<evidence type="ECO:0000256" key="4">
    <source>
        <dbReference type="PROSITE-ProRule" id="PRU00289"/>
    </source>
</evidence>
<keyword evidence="3 4" id="KW-0067">ATP-binding</keyword>
<feature type="region of interest" description="Disordered" evidence="5">
    <location>
        <begin position="506"/>
        <end position="530"/>
    </location>
</feature>
<dbReference type="PANTHER" id="PTHR22683">
    <property type="entry name" value="SPORULATION PROTEIN RELATED"/>
    <property type="match status" value="1"/>
</dbReference>
<evidence type="ECO:0000256" key="6">
    <source>
        <dbReference type="SAM" id="Phobius"/>
    </source>
</evidence>
<dbReference type="EMBL" id="QZVT01000006">
    <property type="protein sequence ID" value="RJT78271.1"/>
    <property type="molecule type" value="Genomic_DNA"/>
</dbReference>
<feature type="region of interest" description="Disordered" evidence="5">
    <location>
        <begin position="819"/>
        <end position="858"/>
    </location>
</feature>
<gene>
    <name evidence="9" type="ORF">D6T63_12110</name>
</gene>
<evidence type="ECO:0000313" key="10">
    <source>
        <dbReference type="Proteomes" id="UP000272560"/>
    </source>
</evidence>
<sequence length="1396" mass="145006">MDLHVTLASAPPVAFPVREIVVDTTTIPTGAALVERLQVAGYAGPFTVDGTPLGAITPYGAAFPPGSVIVSGEPERPSKRTRLPHLVFVVHSGPDAGQVVPLTRGSYTIGRASNDIIVSDPGLSRDHALLTVGEDSILIEDLGSVNGSFVDGEAITEASISVSSCLRFGASRCSVALVDEQGWIPGVPQEILEPVPVGCELPKRPSKILVLTALLPLVLGVVLALTTGMWFFLAFSGLSAVTGLVPLLTYRRNFIGFTAALKDSAEHDRCRRMVATPDPGQSALDALRTADQPSPADAPTGQPRPDVILLRLGTAHQPACVSVERADNTFAPPLLRDVPLLLCSPPSERGGTTAFTVAGEPDAVRGLMRALLLQAAHPRSGTPRVVCWGAAYDLPHHARFLPNVLLTHDPDVLAQLARQAGVLLVFHVSDDVPELVGASTVVAVRFLPGDRATPGPSASIATGEESCLMLSAATALVRLDGIEYEAIPDGVSERTFERTARALARTAVKTSPSTHRRNDAAAGAAPHSLPPASASMWSGDFSPDTLRSLVPDQWAHADPERPTAHLGRSAAGPLSIDLVKDGPHLVVAGTTGSGKSEFLRTLVLGLALNQPPEHLTFLLIDYKGGSGLGALASLPHCVGTLTDLSSESTARALTSLRAELRRGEALCAASSADDLDALRRVSPSSCPPRLVVVIDEFRILSDDVPTAVSDLMKMAALGRSLGVHLVLATQRVQGAVTPDLRTNITSSILLRVQTAMESHDLLGSGVAAAIPVECPGRAYLRRGAEVPIAFQIATSSSLPVPTDTPGWQDFATYLGAQSSSVPHRSDTHLVDPRSASHEGSNPIALPIGSRTTATAPGPGSKGNILERAVAALVDVAGGSGVDRPRRPVLAPLPALLTSAACRAFPPVSAPGTEGSSALNNPAIALGVIDLPERQDQRSLDWHPGEHSHLALVGLSGSGAAEALATVIRGLPAADPDIHLYLLDGDRTLADCAAGPHVGAYVEAGESKRAARVLERLAALPARRSDRTTCIVLAVTGWGRWCSQFRQGRLARAEEDLHALIRDGAGCGVTVLIDGDRELTASRFFALIPNRIYLPLGAHQETTMTWPKLPPVDAAIGRGFAQGPVTGAAGDGICQLVISSSAGDEPVIAPALSPFPVYPLPRSVSADEFQAALSGLGAAGLDGMTLALGLHGDDLLPYCVALRSGEVFLLLGHAASGRTNALSVLRSSAARLLPRPNLLAPPNGVSVSEATTYWRGVSENPSGADLQSCLLLVDDADQLPADVQQKLSGLVARGAAAVLAAAPSASLMTRVPLSLQARGTGRGLILSPQSSADGDFLGVRLDLDAAGIPGRGHACGPFGVKEVQIAHAPCDVGGSSTAIHALRPIPTAFSRGRPSAP</sequence>
<accession>A0A3A5M916</accession>
<dbReference type="InterPro" id="IPR032030">
    <property type="entry name" value="YscD_cytoplasmic_dom"/>
</dbReference>
<dbReference type="SUPFAM" id="SSF52540">
    <property type="entry name" value="P-loop containing nucleoside triphosphate hydrolases"/>
    <property type="match status" value="1"/>
</dbReference>
<keyword evidence="6" id="KW-1133">Transmembrane helix</keyword>
<feature type="region of interest" description="Disordered" evidence="5">
    <location>
        <begin position="276"/>
        <end position="303"/>
    </location>
</feature>
<keyword evidence="1" id="KW-0597">Phosphoprotein</keyword>
<dbReference type="PROSITE" id="PS50901">
    <property type="entry name" value="FTSK"/>
    <property type="match status" value="1"/>
</dbReference>
<dbReference type="PANTHER" id="PTHR22683:SF1">
    <property type="entry name" value="TYPE VII SECRETION SYSTEM PROTEIN ESSC"/>
    <property type="match status" value="1"/>
</dbReference>
<evidence type="ECO:0000259" key="8">
    <source>
        <dbReference type="PROSITE" id="PS50901"/>
    </source>
</evidence>
<keyword evidence="2 4" id="KW-0547">Nucleotide-binding</keyword>
<feature type="domain" description="FtsK" evidence="8">
    <location>
        <begin position="571"/>
        <end position="759"/>
    </location>
</feature>
<protein>
    <submittedName>
        <fullName evidence="9">FHA domain-containing protein</fullName>
    </submittedName>
</protein>
<evidence type="ECO:0000256" key="1">
    <source>
        <dbReference type="ARBA" id="ARBA00022553"/>
    </source>
</evidence>
<dbReference type="Pfam" id="PF01580">
    <property type="entry name" value="FtsK_SpoIIIE"/>
    <property type="match status" value="1"/>
</dbReference>
<evidence type="ECO:0000259" key="7">
    <source>
        <dbReference type="PROSITE" id="PS50006"/>
    </source>
</evidence>
<reference evidence="9 10" key="1">
    <citation type="submission" date="2018-09" db="EMBL/GenBank/DDBJ databases">
        <title>Novel species of Arthrobacter.</title>
        <authorList>
            <person name="Liu Q."/>
            <person name="Xin Y.-H."/>
        </authorList>
    </citation>
    <scope>NUCLEOTIDE SEQUENCE [LARGE SCALE GENOMIC DNA]</scope>
    <source>
        <strain evidence="9 10">Hz2</strain>
    </source>
</reference>
<evidence type="ECO:0000313" key="9">
    <source>
        <dbReference type="EMBL" id="RJT78271.1"/>
    </source>
</evidence>
<dbReference type="InterPro" id="IPR008984">
    <property type="entry name" value="SMAD_FHA_dom_sf"/>
</dbReference>
<dbReference type="CDD" id="cd00060">
    <property type="entry name" value="FHA"/>
    <property type="match status" value="1"/>
</dbReference>
<feature type="compositionally biased region" description="Low complexity" evidence="5">
    <location>
        <begin position="520"/>
        <end position="530"/>
    </location>
</feature>
<dbReference type="Gene3D" id="3.40.50.300">
    <property type="entry name" value="P-loop containing nucleotide triphosphate hydrolases"/>
    <property type="match status" value="2"/>
</dbReference>
<evidence type="ECO:0000256" key="2">
    <source>
        <dbReference type="ARBA" id="ARBA00022741"/>
    </source>
</evidence>
<organism evidence="9 10">
    <name type="scientific">Arthrobacter cheniae</name>
    <dbReference type="NCBI Taxonomy" id="1258888"/>
    <lineage>
        <taxon>Bacteria</taxon>
        <taxon>Bacillati</taxon>
        <taxon>Actinomycetota</taxon>
        <taxon>Actinomycetes</taxon>
        <taxon>Micrococcales</taxon>
        <taxon>Micrococcaceae</taxon>
        <taxon>Arthrobacter</taxon>
    </lineage>
</organism>
<dbReference type="InterPro" id="IPR027417">
    <property type="entry name" value="P-loop_NTPase"/>
</dbReference>
<dbReference type="Gene3D" id="2.60.200.20">
    <property type="match status" value="1"/>
</dbReference>
<dbReference type="SUPFAM" id="SSF49879">
    <property type="entry name" value="SMAD/FHA domain"/>
    <property type="match status" value="1"/>
</dbReference>
<dbReference type="SMART" id="SM00240">
    <property type="entry name" value="FHA"/>
    <property type="match status" value="1"/>
</dbReference>
<dbReference type="Pfam" id="PF16697">
    <property type="entry name" value="Yop-YscD_cpl"/>
    <property type="match status" value="1"/>
</dbReference>
<dbReference type="OrthoDB" id="9807790at2"/>
<dbReference type="GO" id="GO:0005524">
    <property type="term" value="F:ATP binding"/>
    <property type="evidence" value="ECO:0007669"/>
    <property type="project" value="UniProtKB-UniRule"/>
</dbReference>
<proteinExistence type="predicted"/>
<feature type="binding site" evidence="4">
    <location>
        <begin position="589"/>
        <end position="596"/>
    </location>
    <ligand>
        <name>ATP</name>
        <dbReference type="ChEBI" id="CHEBI:30616"/>
    </ligand>
</feature>
<feature type="transmembrane region" description="Helical" evidence="6">
    <location>
        <begin position="208"/>
        <end position="233"/>
    </location>
</feature>
<dbReference type="PROSITE" id="PS50006">
    <property type="entry name" value="FHA_DOMAIN"/>
    <property type="match status" value="1"/>
</dbReference>
<dbReference type="GO" id="GO:0003677">
    <property type="term" value="F:DNA binding"/>
    <property type="evidence" value="ECO:0007669"/>
    <property type="project" value="InterPro"/>
</dbReference>
<name>A0A3A5M916_9MICC</name>
<evidence type="ECO:0000256" key="5">
    <source>
        <dbReference type="SAM" id="MobiDB-lite"/>
    </source>
</evidence>
<comment type="caution">
    <text evidence="9">The sequence shown here is derived from an EMBL/GenBank/DDBJ whole genome shotgun (WGS) entry which is preliminary data.</text>
</comment>
<dbReference type="RefSeq" id="WP_120149317.1">
    <property type="nucleotide sequence ID" value="NZ_QZVT01000006.1"/>
</dbReference>
<dbReference type="CDD" id="cd01127">
    <property type="entry name" value="TrwB_TraG_TraD_VirD4"/>
    <property type="match status" value="1"/>
</dbReference>
<feature type="domain" description="FHA" evidence="7">
    <location>
        <begin position="107"/>
        <end position="155"/>
    </location>
</feature>
<dbReference type="Proteomes" id="UP000272560">
    <property type="component" value="Unassembled WGS sequence"/>
</dbReference>
<keyword evidence="10" id="KW-1185">Reference proteome</keyword>
<evidence type="ECO:0000256" key="3">
    <source>
        <dbReference type="ARBA" id="ARBA00022840"/>
    </source>
</evidence>
<dbReference type="InterPro" id="IPR000253">
    <property type="entry name" value="FHA_dom"/>
</dbReference>